<protein>
    <submittedName>
        <fullName evidence="1">Uncharacterized protein</fullName>
    </submittedName>
</protein>
<dbReference type="AlphaFoldDB" id="A0A2P2R1R1"/>
<dbReference type="EMBL" id="GGEC01092722">
    <property type="protein sequence ID" value="MBX73206.1"/>
    <property type="molecule type" value="Transcribed_RNA"/>
</dbReference>
<reference evidence="1" key="1">
    <citation type="submission" date="2018-02" db="EMBL/GenBank/DDBJ databases">
        <title>Rhizophora mucronata_Transcriptome.</title>
        <authorList>
            <person name="Meera S.P."/>
            <person name="Sreeshan A."/>
            <person name="Augustine A."/>
        </authorList>
    </citation>
    <scope>NUCLEOTIDE SEQUENCE</scope>
    <source>
        <tissue evidence="1">Leaf</tissue>
    </source>
</reference>
<proteinExistence type="predicted"/>
<organism evidence="1">
    <name type="scientific">Rhizophora mucronata</name>
    <name type="common">Asiatic mangrove</name>
    <dbReference type="NCBI Taxonomy" id="61149"/>
    <lineage>
        <taxon>Eukaryota</taxon>
        <taxon>Viridiplantae</taxon>
        <taxon>Streptophyta</taxon>
        <taxon>Embryophyta</taxon>
        <taxon>Tracheophyta</taxon>
        <taxon>Spermatophyta</taxon>
        <taxon>Magnoliopsida</taxon>
        <taxon>eudicotyledons</taxon>
        <taxon>Gunneridae</taxon>
        <taxon>Pentapetalae</taxon>
        <taxon>rosids</taxon>
        <taxon>fabids</taxon>
        <taxon>Malpighiales</taxon>
        <taxon>Rhizophoraceae</taxon>
        <taxon>Rhizophora</taxon>
    </lineage>
</organism>
<name>A0A2P2R1R1_RHIMU</name>
<accession>A0A2P2R1R1</accession>
<sequence>MLAHQTIWMELLFLGLIQM</sequence>
<evidence type="ECO:0000313" key="1">
    <source>
        <dbReference type="EMBL" id="MBX73206.1"/>
    </source>
</evidence>